<dbReference type="GO" id="GO:0016616">
    <property type="term" value="F:oxidoreductase activity, acting on the CH-OH group of donors, NAD or NADP as acceptor"/>
    <property type="evidence" value="ECO:0007669"/>
    <property type="project" value="TreeGrafter"/>
</dbReference>
<dbReference type="FunFam" id="3.40.50.720:FF:000173">
    <property type="entry name" value="3-oxoacyl-[acyl-carrier protein] reductase"/>
    <property type="match status" value="1"/>
</dbReference>
<reference evidence="4 5" key="1">
    <citation type="submission" date="2020-07" db="EMBL/GenBank/DDBJ databases">
        <title>Sequencing the genomes of 1000 actinobacteria strains.</title>
        <authorList>
            <person name="Klenk H.-P."/>
        </authorList>
    </citation>
    <scope>NUCLEOTIDE SEQUENCE [LARGE SCALE GENOMIC DNA]</scope>
    <source>
        <strain evidence="4 5">DSM 21349</strain>
    </source>
</reference>
<dbReference type="SMART" id="SM00822">
    <property type="entry name" value="PKS_KR"/>
    <property type="match status" value="1"/>
</dbReference>
<keyword evidence="2" id="KW-0560">Oxidoreductase</keyword>
<gene>
    <name evidence="4" type="ORF">FB382_003231</name>
</gene>
<dbReference type="SUPFAM" id="SSF51735">
    <property type="entry name" value="NAD(P)-binding Rossmann-fold domains"/>
    <property type="match status" value="1"/>
</dbReference>
<dbReference type="PRINTS" id="PR00081">
    <property type="entry name" value="GDHRDH"/>
</dbReference>
<dbReference type="InterPro" id="IPR036291">
    <property type="entry name" value="NAD(P)-bd_dom_sf"/>
</dbReference>
<evidence type="ECO:0000256" key="1">
    <source>
        <dbReference type="ARBA" id="ARBA00006484"/>
    </source>
</evidence>
<comment type="similarity">
    <text evidence="1">Belongs to the short-chain dehydrogenases/reductases (SDR) family.</text>
</comment>
<dbReference type="PRINTS" id="PR00080">
    <property type="entry name" value="SDRFAMILY"/>
</dbReference>
<dbReference type="EMBL" id="JACGXA010000001">
    <property type="protein sequence ID" value="MBA8804940.1"/>
    <property type="molecule type" value="Genomic_DNA"/>
</dbReference>
<evidence type="ECO:0000313" key="5">
    <source>
        <dbReference type="Proteomes" id="UP000580910"/>
    </source>
</evidence>
<dbReference type="Pfam" id="PF13561">
    <property type="entry name" value="adh_short_C2"/>
    <property type="match status" value="1"/>
</dbReference>
<dbReference type="GO" id="GO:0006633">
    <property type="term" value="P:fatty acid biosynthetic process"/>
    <property type="evidence" value="ECO:0007669"/>
    <property type="project" value="TreeGrafter"/>
</dbReference>
<dbReference type="PANTHER" id="PTHR42760:SF133">
    <property type="entry name" value="3-OXOACYL-[ACYL-CARRIER-PROTEIN] REDUCTASE"/>
    <property type="match status" value="1"/>
</dbReference>
<dbReference type="InterPro" id="IPR002347">
    <property type="entry name" value="SDR_fam"/>
</dbReference>
<dbReference type="RefSeq" id="WP_220481390.1">
    <property type="nucleotide sequence ID" value="NZ_JACGXA010000001.1"/>
</dbReference>
<dbReference type="PANTHER" id="PTHR42760">
    <property type="entry name" value="SHORT-CHAIN DEHYDROGENASES/REDUCTASES FAMILY MEMBER"/>
    <property type="match status" value="1"/>
</dbReference>
<proteinExistence type="inferred from homology"/>
<evidence type="ECO:0000259" key="3">
    <source>
        <dbReference type="SMART" id="SM00822"/>
    </source>
</evidence>
<evidence type="ECO:0000313" key="4">
    <source>
        <dbReference type="EMBL" id="MBA8804940.1"/>
    </source>
</evidence>
<organism evidence="4 5">
    <name type="scientific">Nocardioides ginsengisegetis</name>
    <dbReference type="NCBI Taxonomy" id="661491"/>
    <lineage>
        <taxon>Bacteria</taxon>
        <taxon>Bacillati</taxon>
        <taxon>Actinomycetota</taxon>
        <taxon>Actinomycetes</taxon>
        <taxon>Propionibacteriales</taxon>
        <taxon>Nocardioidaceae</taxon>
        <taxon>Nocardioides</taxon>
    </lineage>
</organism>
<accession>A0A7W3J267</accession>
<name>A0A7W3J267_9ACTN</name>
<dbReference type="InterPro" id="IPR057326">
    <property type="entry name" value="KR_dom"/>
</dbReference>
<dbReference type="AlphaFoldDB" id="A0A7W3J267"/>
<evidence type="ECO:0000256" key="2">
    <source>
        <dbReference type="ARBA" id="ARBA00023002"/>
    </source>
</evidence>
<comment type="caution">
    <text evidence="4">The sequence shown here is derived from an EMBL/GenBank/DDBJ whole genome shotgun (WGS) entry which is preliminary data.</text>
</comment>
<sequence>MLASLRFAPGPRMSAVRTAVVTGAARGIGAGIAAKFARSGWHVVLADLSPEVVETASAIAAETGAATTGVVSDVSSPDGAAAILAAVTEIGDFRALVNNAGITRDAMIKKMTPEAFTATNRVNLGGPIRLNAALAEHLADGGTIVNISSKSSQGNVGQFNYALSKAGLLGYTRALAIELAPRIRVNAISPGFIATEMTDAIPDELRNNILARIPLARPGQPSEIADVALWLCSEASSYVTGQVLGVCGGRTYAP</sequence>
<dbReference type="Gene3D" id="3.40.50.720">
    <property type="entry name" value="NAD(P)-binding Rossmann-like Domain"/>
    <property type="match status" value="1"/>
</dbReference>
<protein>
    <submittedName>
        <fullName evidence="4">NAD(P)-dependent dehydrogenase (Short-subunit alcohol dehydrogenase family)</fullName>
    </submittedName>
</protein>
<keyword evidence="5" id="KW-1185">Reference proteome</keyword>
<dbReference type="Proteomes" id="UP000580910">
    <property type="component" value="Unassembled WGS sequence"/>
</dbReference>
<feature type="domain" description="Ketoreductase" evidence="3">
    <location>
        <begin position="17"/>
        <end position="186"/>
    </location>
</feature>
<dbReference type="GO" id="GO:0048038">
    <property type="term" value="F:quinone binding"/>
    <property type="evidence" value="ECO:0007669"/>
    <property type="project" value="TreeGrafter"/>
</dbReference>